<dbReference type="CDD" id="cd03811">
    <property type="entry name" value="GT4_GT28_WabH-like"/>
    <property type="match status" value="1"/>
</dbReference>
<dbReference type="Gene3D" id="3.40.50.2000">
    <property type="entry name" value="Glycogen Phosphorylase B"/>
    <property type="match status" value="2"/>
</dbReference>
<feature type="domain" description="Glycosyl transferase family 1" evidence="1">
    <location>
        <begin position="220"/>
        <end position="382"/>
    </location>
</feature>
<evidence type="ECO:0000259" key="1">
    <source>
        <dbReference type="Pfam" id="PF00534"/>
    </source>
</evidence>
<dbReference type="PANTHER" id="PTHR12526:SF628">
    <property type="entry name" value="MANNOSYLGLUCOSYLGLYCERATE SYNTHASE"/>
    <property type="match status" value="1"/>
</dbReference>
<keyword evidence="3" id="KW-1185">Reference proteome</keyword>
<organism evidence="2 3">
    <name type="scientific">Thomasclavelia cocleata</name>
    <dbReference type="NCBI Taxonomy" id="69824"/>
    <lineage>
        <taxon>Bacteria</taxon>
        <taxon>Bacillati</taxon>
        <taxon>Bacillota</taxon>
        <taxon>Erysipelotrichia</taxon>
        <taxon>Erysipelotrichales</taxon>
        <taxon>Coprobacillaceae</taxon>
        <taxon>Thomasclavelia</taxon>
    </lineage>
</organism>
<evidence type="ECO:0000313" key="3">
    <source>
        <dbReference type="Proteomes" id="UP000198558"/>
    </source>
</evidence>
<name>A0A1I0CVR5_9FIRM</name>
<protein>
    <submittedName>
        <fullName evidence="2">Glycosyltransferase involved in cell wall bisynthesis</fullName>
    </submittedName>
</protein>
<gene>
    <name evidence="2" type="ORF">SAMN04489758_10427</name>
</gene>
<dbReference type="InterPro" id="IPR001296">
    <property type="entry name" value="Glyco_trans_1"/>
</dbReference>
<dbReference type="Pfam" id="PF00534">
    <property type="entry name" value="Glycos_transf_1"/>
    <property type="match status" value="1"/>
</dbReference>
<dbReference type="PANTHER" id="PTHR12526">
    <property type="entry name" value="GLYCOSYLTRANSFERASE"/>
    <property type="match status" value="1"/>
</dbReference>
<dbReference type="EMBL" id="FOIN01000004">
    <property type="protein sequence ID" value="SET23853.1"/>
    <property type="molecule type" value="Genomic_DNA"/>
</dbReference>
<proteinExistence type="predicted"/>
<dbReference type="GeneID" id="78287646"/>
<evidence type="ECO:0000313" key="2">
    <source>
        <dbReference type="EMBL" id="SET23853.1"/>
    </source>
</evidence>
<dbReference type="AlphaFoldDB" id="A0A1I0CVR5"/>
<accession>A0A1I0CVR5</accession>
<dbReference type="SUPFAM" id="SSF53756">
    <property type="entry name" value="UDP-Glycosyltransferase/glycogen phosphorylase"/>
    <property type="match status" value="1"/>
</dbReference>
<reference evidence="3" key="1">
    <citation type="submission" date="2016-10" db="EMBL/GenBank/DDBJ databases">
        <authorList>
            <person name="Varghese N."/>
            <person name="Submissions S."/>
        </authorList>
    </citation>
    <scope>NUCLEOTIDE SEQUENCE [LARGE SCALE GENOMIC DNA]</scope>
    <source>
        <strain evidence="3">DSM 1551</strain>
    </source>
</reference>
<dbReference type="RefSeq" id="WP_092352376.1">
    <property type="nucleotide sequence ID" value="NZ_FOIN01000004.1"/>
</dbReference>
<keyword evidence="2" id="KW-0808">Transferase</keyword>
<dbReference type="GO" id="GO:0016757">
    <property type="term" value="F:glycosyltransferase activity"/>
    <property type="evidence" value="ECO:0007669"/>
    <property type="project" value="InterPro"/>
</dbReference>
<sequence length="402" mass="46539">MKKKILVIMPSMFIGGAERSLIGLLDSLHREDIEVSLFLFRHEGELMSHIPAHVNILPQVNQYTTFDRPIVDLLKSKLFLFGLIRIWSKIVLNIKVKIKRQNKGVWKSMQYTSYYISKLLPVIKGKYDLAISFQGVPFYMKKINAKKKMAWIHTDYAILDPDKKMDLKAYRLVDYVVTVSDECKEALDKIYPVLKHKSIMIENIISKSYVFNQATLEIDKHDKNILKKDCIFLLSIGRFCEAKNFDNIPEICKYIINSGIDIQWNIIGFGGDEELIKSKIKKYKVENYVHILGKKDNPYPYIKVCDVYIQPSRYEGKAVTVREAQILNKPVIITNYATSKSQLIDGYDGIIVSMDNKSCAKEIIEVIENLKLCDQLIENTKKNDYTNSLEVNKVYKILEEIV</sequence>
<dbReference type="OrthoDB" id="9813638at2"/>
<dbReference type="Proteomes" id="UP000198558">
    <property type="component" value="Unassembled WGS sequence"/>
</dbReference>